<dbReference type="PANTHER" id="PTHR13060">
    <property type="entry name" value="SGT1 PROTEIN HSGT1 SUPPRESSOR OF GCR2"/>
    <property type="match status" value="1"/>
</dbReference>
<organism evidence="2 3">
    <name type="scientific">Sinocyclocheilus grahami</name>
    <name type="common">Dianchi golden-line fish</name>
    <name type="synonym">Barbus grahami</name>
    <dbReference type="NCBI Taxonomy" id="75366"/>
    <lineage>
        <taxon>Eukaryota</taxon>
        <taxon>Metazoa</taxon>
        <taxon>Chordata</taxon>
        <taxon>Craniata</taxon>
        <taxon>Vertebrata</taxon>
        <taxon>Euteleostomi</taxon>
        <taxon>Actinopterygii</taxon>
        <taxon>Neopterygii</taxon>
        <taxon>Teleostei</taxon>
        <taxon>Ostariophysi</taxon>
        <taxon>Cypriniformes</taxon>
        <taxon>Cyprinidae</taxon>
        <taxon>Cyprininae</taxon>
        <taxon>Sinocyclocheilus</taxon>
    </lineage>
</organism>
<evidence type="ECO:0000313" key="3">
    <source>
        <dbReference type="Proteomes" id="UP000472262"/>
    </source>
</evidence>
<accession>A0A672QM25</accession>
<dbReference type="PANTHER" id="PTHR13060:SF0">
    <property type="entry name" value="PROTEIN ECDYSONELESS HOMOLOG"/>
    <property type="match status" value="1"/>
</dbReference>
<feature type="compositionally biased region" description="Basic and acidic residues" evidence="1">
    <location>
        <begin position="428"/>
        <end position="443"/>
    </location>
</feature>
<feature type="region of interest" description="Disordered" evidence="1">
    <location>
        <begin position="578"/>
        <end position="598"/>
    </location>
</feature>
<protein>
    <submittedName>
        <fullName evidence="2">Protein ecdysoneless homolog</fullName>
    </submittedName>
</protein>
<dbReference type="AlphaFoldDB" id="A0A672QM25"/>
<keyword evidence="3" id="KW-1185">Reference proteome</keyword>
<dbReference type="GO" id="GO:0005634">
    <property type="term" value="C:nucleus"/>
    <property type="evidence" value="ECO:0007669"/>
    <property type="project" value="TreeGrafter"/>
</dbReference>
<dbReference type="OMA" id="CRYTGDP"/>
<evidence type="ECO:0000313" key="2">
    <source>
        <dbReference type="Ensembl" id="ENSSGRP00000077105.1"/>
    </source>
</evidence>
<evidence type="ECO:0000256" key="1">
    <source>
        <dbReference type="SAM" id="MobiDB-lite"/>
    </source>
</evidence>
<gene>
    <name evidence="2" type="primary">ecd</name>
</gene>
<name>A0A672QM25_SINGR</name>
<dbReference type="Pfam" id="PF07093">
    <property type="entry name" value="SGT1"/>
    <property type="match status" value="1"/>
</dbReference>
<dbReference type="Ensembl" id="ENSSGRT00000082080.1">
    <property type="protein sequence ID" value="ENSSGRP00000077105.1"/>
    <property type="gene ID" value="ENSSGRG00000039041.1"/>
</dbReference>
<feature type="compositionally biased region" description="Low complexity" evidence="1">
    <location>
        <begin position="578"/>
        <end position="592"/>
    </location>
</feature>
<feature type="compositionally biased region" description="Acidic residues" evidence="1">
    <location>
        <begin position="508"/>
        <end position="536"/>
    </location>
</feature>
<reference evidence="2" key="1">
    <citation type="submission" date="2025-08" db="UniProtKB">
        <authorList>
            <consortium name="Ensembl"/>
        </authorList>
    </citation>
    <scope>IDENTIFICATION</scope>
</reference>
<reference evidence="2" key="2">
    <citation type="submission" date="2025-09" db="UniProtKB">
        <authorList>
            <consortium name="Ensembl"/>
        </authorList>
    </citation>
    <scope>IDENTIFICATION</scope>
</reference>
<sequence>MDFLKRPSIPEDAVQYQLFLVHPDPSDAEAHERFLQQILQNILAEIAPLLVQYIWQHQAFNLRYHPEEGDVPAHLGGVTQFGENVEDEWFIVYLLKHITRTFSDVAAVVYDNDGQFLLIEAAEHLPKWLDPDSSENRVFLFRGELHILPNRTHSGDVGWPRNSVPAVGQALEVLHSHTESCLAKLPIRSALARRLDGYPDKVQQNFHRVHCYVPAGIAVVLSRRPDLIAPAVSAFYLRDPVDLQACRTFRTFPPDTRVMTSVKFTRCLYAQLQQQSFVPDRRSGFTLPGRSHPQYSAHELGMKLAHGFEILYSKSGQSSSEKEASVSSNPLWRGFLDSLKKNGYFKGELEGSVRYKDLMTSAESFFRQSVTSTHRPDIQNPGQEVVNVFEDASYSLEELKNQEAHLPPEDSDAWLDISPQELERLLEERGGRGVSDGTRKMPQPDEELQEEEAGYSLIAVTKGMKNFINAMSSHEGAEIPRSCLAEPFSYDPDAVTSALDRLLGSKDDELDSDDFEDDDDDDDDEGNDVNDDEEVQNGESQEQAGAEALDSLRKYMDEMDQELQSTNIGKSFALNNRASNKADASKSSSSASRSEHVEEEIQPLDVDLNLVSNLLESLASQAGLAGPASNLLQSLGIHIPPDKPCSEGLLWSKFVRLL</sequence>
<dbReference type="InterPro" id="IPR010770">
    <property type="entry name" value="Ecd"/>
</dbReference>
<feature type="region of interest" description="Disordered" evidence="1">
    <location>
        <begin position="503"/>
        <end position="544"/>
    </location>
</feature>
<feature type="region of interest" description="Disordered" evidence="1">
    <location>
        <begin position="428"/>
        <end position="450"/>
    </location>
</feature>
<dbReference type="Proteomes" id="UP000472262">
    <property type="component" value="Unassembled WGS sequence"/>
</dbReference>
<proteinExistence type="predicted"/>
<dbReference type="InParanoid" id="A0A672QM25"/>